<accession>A0A7V2WU26</accession>
<feature type="signal peptide" evidence="4">
    <location>
        <begin position="1"/>
        <end position="30"/>
    </location>
</feature>
<name>A0A7V2WU26_LEUMU</name>
<dbReference type="CDD" id="cd02968">
    <property type="entry name" value="SCO"/>
    <property type="match status" value="1"/>
</dbReference>
<dbReference type="SUPFAM" id="SSF110087">
    <property type="entry name" value="DR1885-like metal-binding protein"/>
    <property type="match status" value="1"/>
</dbReference>
<evidence type="ECO:0000256" key="1">
    <source>
        <dbReference type="ARBA" id="ARBA00010996"/>
    </source>
</evidence>
<dbReference type="InterPro" id="IPR036182">
    <property type="entry name" value="PCuAC_sf"/>
</dbReference>
<keyword evidence="2" id="KW-0479">Metal-binding</keyword>
<organism evidence="5">
    <name type="scientific">Leucothrix mucor</name>
    <dbReference type="NCBI Taxonomy" id="45248"/>
    <lineage>
        <taxon>Bacteria</taxon>
        <taxon>Pseudomonadati</taxon>
        <taxon>Pseudomonadota</taxon>
        <taxon>Gammaproteobacteria</taxon>
        <taxon>Thiotrichales</taxon>
        <taxon>Thiotrichaceae</taxon>
        <taxon>Leucothrix</taxon>
    </lineage>
</organism>
<comment type="similarity">
    <text evidence="1">Belongs to the SCO1/2 family.</text>
</comment>
<feature type="binding site" evidence="2">
    <location>
        <position position="74"/>
    </location>
    <ligand>
        <name>Cu cation</name>
        <dbReference type="ChEBI" id="CHEBI:23378"/>
    </ligand>
</feature>
<proteinExistence type="inferred from homology"/>
<keyword evidence="2" id="KW-0186">Copper</keyword>
<feature type="binding site" evidence="2">
    <location>
        <position position="78"/>
    </location>
    <ligand>
        <name>Cu cation</name>
        <dbReference type="ChEBI" id="CHEBI:23378"/>
    </ligand>
</feature>
<evidence type="ECO:0000256" key="2">
    <source>
        <dbReference type="PIRSR" id="PIRSR603782-1"/>
    </source>
</evidence>
<dbReference type="Pfam" id="PF04314">
    <property type="entry name" value="PCuAC"/>
    <property type="match status" value="1"/>
</dbReference>
<dbReference type="EMBL" id="DRMS01000092">
    <property type="protein sequence ID" value="HFC91628.1"/>
    <property type="molecule type" value="Genomic_DNA"/>
</dbReference>
<reference evidence="5" key="1">
    <citation type="journal article" date="2020" name="mSystems">
        <title>Genome- and Community-Level Interaction Insights into Carbon Utilization and Element Cycling Functions of Hydrothermarchaeota in Hydrothermal Sediment.</title>
        <authorList>
            <person name="Zhou Z."/>
            <person name="Liu Y."/>
            <person name="Xu W."/>
            <person name="Pan J."/>
            <person name="Luo Z.H."/>
            <person name="Li M."/>
        </authorList>
    </citation>
    <scope>NUCLEOTIDE SEQUENCE [LARGE SCALE GENOMIC DNA]</scope>
    <source>
        <strain evidence="5">HyVt-493</strain>
    </source>
</reference>
<comment type="caution">
    <text evidence="5">The sequence shown here is derived from an EMBL/GenBank/DDBJ whole genome shotgun (WGS) entry which is preliminary data.</text>
</comment>
<dbReference type="PANTHER" id="PTHR12151:SF25">
    <property type="entry name" value="LINALOOL DEHYDRATASE_ISOMERASE DOMAIN-CONTAINING PROTEIN"/>
    <property type="match status" value="1"/>
</dbReference>
<dbReference type="Gene3D" id="3.40.30.10">
    <property type="entry name" value="Glutaredoxin"/>
    <property type="match status" value="1"/>
</dbReference>
<dbReference type="InterPro" id="IPR003782">
    <property type="entry name" value="SCO1/SenC"/>
</dbReference>
<gene>
    <name evidence="5" type="ORF">ENJ51_02310</name>
</gene>
<keyword evidence="4" id="KW-0732">Signal</keyword>
<keyword evidence="3" id="KW-1015">Disulfide bond</keyword>
<dbReference type="PANTHER" id="PTHR12151">
    <property type="entry name" value="ELECTRON TRANSPORT PROTIN SCO1/SENC FAMILY MEMBER"/>
    <property type="match status" value="1"/>
</dbReference>
<dbReference type="InterPro" id="IPR036249">
    <property type="entry name" value="Thioredoxin-like_sf"/>
</dbReference>
<feature type="binding site" evidence="2">
    <location>
        <position position="183"/>
    </location>
    <ligand>
        <name>Cu cation</name>
        <dbReference type="ChEBI" id="CHEBI:23378"/>
    </ligand>
</feature>
<evidence type="ECO:0000256" key="3">
    <source>
        <dbReference type="PIRSR" id="PIRSR603782-2"/>
    </source>
</evidence>
<dbReference type="SUPFAM" id="SSF52833">
    <property type="entry name" value="Thioredoxin-like"/>
    <property type="match status" value="1"/>
</dbReference>
<dbReference type="Pfam" id="PF02630">
    <property type="entry name" value="SCO1-SenC"/>
    <property type="match status" value="1"/>
</dbReference>
<dbReference type="InterPro" id="IPR007410">
    <property type="entry name" value="LpqE-like"/>
</dbReference>
<sequence length="351" mass="39270">MLINRQNIMVKTVFYFGLIFSTSLSNIAFADDATLPIISGVGGNFTALNGEGKVVALNDYKGKVVVLAFGYTNCADICPFTLGYLKQLYKKLSPEEKKETRIIFVTIDPKYDTPEHLNAFVTFFNKDFIGLSGTQEQIDKIVSLYQAEYHTLSDNTEIETKDIRRVTPRKTDDDKEKASLFSHTVTLYVIGKKGRTRSLEYTGTPKDEFATKIRSLINENTLANNKAEITTEQLRVILPPNVASSTSIYGIIKNTGNAPDTLINVSSNAGMVMLHKTDIKQGMAQMNHVDQFVLDAGESLILKPMSYHLMMMNIDHKMIKKEAKIILSLEFEKAGKLKFKVPVVEKQGSFP</sequence>
<evidence type="ECO:0000256" key="4">
    <source>
        <dbReference type="SAM" id="SignalP"/>
    </source>
</evidence>
<dbReference type="AlphaFoldDB" id="A0A7V2WU26"/>
<feature type="disulfide bond" description="Redox-active" evidence="3">
    <location>
        <begin position="74"/>
        <end position="78"/>
    </location>
</feature>
<dbReference type="Gene3D" id="2.60.40.1890">
    <property type="entry name" value="PCu(A)C copper chaperone"/>
    <property type="match status" value="1"/>
</dbReference>
<evidence type="ECO:0000313" key="5">
    <source>
        <dbReference type="EMBL" id="HFC91628.1"/>
    </source>
</evidence>
<protein>
    <submittedName>
        <fullName evidence="5">Copper chaperone PCu(A)C</fullName>
    </submittedName>
</protein>
<dbReference type="GO" id="GO:0046872">
    <property type="term" value="F:metal ion binding"/>
    <property type="evidence" value="ECO:0007669"/>
    <property type="project" value="UniProtKB-KW"/>
</dbReference>
<dbReference type="Proteomes" id="UP000885750">
    <property type="component" value="Unassembled WGS sequence"/>
</dbReference>
<feature type="chain" id="PRO_5031114568" evidence="4">
    <location>
        <begin position="31"/>
        <end position="351"/>
    </location>
</feature>